<evidence type="ECO:0000256" key="3">
    <source>
        <dbReference type="ARBA" id="ARBA00023242"/>
    </source>
</evidence>
<feature type="region of interest" description="Disordered" evidence="5">
    <location>
        <begin position="1"/>
        <end position="87"/>
    </location>
</feature>
<feature type="compositionally biased region" description="Basic and acidic residues" evidence="5">
    <location>
        <begin position="38"/>
        <end position="55"/>
    </location>
</feature>
<dbReference type="InterPro" id="IPR024861">
    <property type="entry name" value="Donson"/>
</dbReference>
<reference evidence="6 7" key="1">
    <citation type="submission" date="2019-10" db="EMBL/GenBank/DDBJ databases">
        <title>Assembly and Annotation for the nematode Trichostrongylus colubriformis.</title>
        <authorList>
            <person name="Martin J."/>
        </authorList>
    </citation>
    <scope>NUCLEOTIDE SEQUENCE [LARGE SCALE GENOMIC DNA]</scope>
    <source>
        <strain evidence="6">G859</strain>
        <tissue evidence="6">Whole worm</tissue>
    </source>
</reference>
<keyword evidence="2" id="KW-0217">Developmental protein</keyword>
<keyword evidence="3" id="KW-0539">Nucleus</keyword>
<dbReference type="PANTHER" id="PTHR12972">
    <property type="entry name" value="DOWNSTREAM NEIGHBOR OF SON"/>
    <property type="match status" value="1"/>
</dbReference>
<accession>A0AAN8F5E9</accession>
<dbReference type="PANTHER" id="PTHR12972:SF0">
    <property type="entry name" value="PROTEIN DOWNSTREAM NEIGHBOR OF SON"/>
    <property type="match status" value="1"/>
</dbReference>
<comment type="caution">
    <text evidence="6">The sequence shown here is derived from an EMBL/GenBank/DDBJ whole genome shotgun (WGS) entry which is preliminary data.</text>
</comment>
<comment type="subcellular location">
    <subcellularLocation>
        <location evidence="1">Nucleus</location>
    </subcellularLocation>
</comment>
<dbReference type="EMBL" id="WIXE01024765">
    <property type="protein sequence ID" value="KAK5965308.1"/>
    <property type="molecule type" value="Genomic_DNA"/>
</dbReference>
<feature type="compositionally biased region" description="Polar residues" evidence="5">
    <location>
        <begin position="74"/>
        <end position="87"/>
    </location>
</feature>
<evidence type="ECO:0000256" key="4">
    <source>
        <dbReference type="ARBA" id="ARBA00025806"/>
    </source>
</evidence>
<organism evidence="6 7">
    <name type="scientific">Trichostrongylus colubriformis</name>
    <name type="common">Black scour worm</name>
    <dbReference type="NCBI Taxonomy" id="6319"/>
    <lineage>
        <taxon>Eukaryota</taxon>
        <taxon>Metazoa</taxon>
        <taxon>Ecdysozoa</taxon>
        <taxon>Nematoda</taxon>
        <taxon>Chromadorea</taxon>
        <taxon>Rhabditida</taxon>
        <taxon>Rhabditina</taxon>
        <taxon>Rhabditomorpha</taxon>
        <taxon>Strongyloidea</taxon>
        <taxon>Trichostrongylidae</taxon>
        <taxon>Trichostrongylus</taxon>
    </lineage>
</organism>
<dbReference type="Proteomes" id="UP001331761">
    <property type="component" value="Unassembled WGS sequence"/>
</dbReference>
<evidence type="ECO:0000313" key="6">
    <source>
        <dbReference type="EMBL" id="KAK5965308.1"/>
    </source>
</evidence>
<gene>
    <name evidence="6" type="ORF">GCK32_016621</name>
</gene>
<dbReference type="GO" id="GO:0033260">
    <property type="term" value="P:nuclear DNA replication"/>
    <property type="evidence" value="ECO:0007669"/>
    <property type="project" value="TreeGrafter"/>
</dbReference>
<protein>
    <submittedName>
        <fullName evidence="6">Uncharacterized protein</fullName>
    </submittedName>
</protein>
<evidence type="ECO:0000256" key="5">
    <source>
        <dbReference type="SAM" id="MobiDB-lite"/>
    </source>
</evidence>
<comment type="similarity">
    <text evidence="4">Belongs to the DONSON family.</text>
</comment>
<dbReference type="GO" id="GO:0005634">
    <property type="term" value="C:nucleus"/>
    <property type="evidence" value="ECO:0007669"/>
    <property type="project" value="UniProtKB-SubCell"/>
</dbReference>
<feature type="compositionally biased region" description="Polar residues" evidence="5">
    <location>
        <begin position="25"/>
        <end position="36"/>
    </location>
</feature>
<evidence type="ECO:0000313" key="7">
    <source>
        <dbReference type="Proteomes" id="UP001331761"/>
    </source>
</evidence>
<proteinExistence type="inferred from homology"/>
<keyword evidence="7" id="KW-1185">Reference proteome</keyword>
<feature type="non-terminal residue" evidence="6">
    <location>
        <position position="145"/>
    </location>
</feature>
<name>A0AAN8F5E9_TRICO</name>
<dbReference type="AlphaFoldDB" id="A0AAN8F5E9"/>
<evidence type="ECO:0000256" key="1">
    <source>
        <dbReference type="ARBA" id="ARBA00004123"/>
    </source>
</evidence>
<evidence type="ECO:0000256" key="2">
    <source>
        <dbReference type="ARBA" id="ARBA00022473"/>
    </source>
</evidence>
<sequence length="145" mass="15899">MSNFDWHGITQSQPPRFSYEKESVDTSQNKENLSSESDSDKSPGKADMSGDHEWLDNIGMSPRKSAKLKRYKSLGSSSNLSDAGQSKSDFEDVAAVLVKGSDVQTLYNLLQSSRVCRSIAGPHAKLPPTLTAAQPFLFAQMQTLK</sequence>
<feature type="compositionally biased region" description="Polar residues" evidence="5">
    <location>
        <begin position="1"/>
        <end position="15"/>
    </location>
</feature>